<evidence type="ECO:0000256" key="1">
    <source>
        <dbReference type="ARBA" id="ARBA00001974"/>
    </source>
</evidence>
<dbReference type="InterPro" id="IPR050641">
    <property type="entry name" value="RIFMO-like"/>
</dbReference>
<dbReference type="Proteomes" id="UP000814176">
    <property type="component" value="Unassembled WGS sequence"/>
</dbReference>
<dbReference type="Gene3D" id="3.40.30.120">
    <property type="match status" value="1"/>
</dbReference>
<evidence type="ECO:0000313" key="9">
    <source>
        <dbReference type="Proteomes" id="UP000814176"/>
    </source>
</evidence>
<dbReference type="Pfam" id="PF01494">
    <property type="entry name" value="FAD_binding_3"/>
    <property type="match status" value="1"/>
</dbReference>
<evidence type="ECO:0000256" key="2">
    <source>
        <dbReference type="ARBA" id="ARBA00022630"/>
    </source>
</evidence>
<dbReference type="PRINTS" id="PR00420">
    <property type="entry name" value="RNGMNOXGNASE"/>
</dbReference>
<evidence type="ECO:0000259" key="5">
    <source>
        <dbReference type="Pfam" id="PF01494"/>
    </source>
</evidence>
<dbReference type="RefSeq" id="XP_047781946.1">
    <property type="nucleotide sequence ID" value="XM_047927190.1"/>
</dbReference>
<comment type="cofactor">
    <cofactor evidence="1">
        <name>FAD</name>
        <dbReference type="ChEBI" id="CHEBI:57692"/>
    </cofactor>
</comment>
<gene>
    <name evidence="6" type="ORF">C8Q71DRAFT_855580</name>
    <name evidence="7" type="ORF">EVJ58_g4394</name>
</gene>
<protein>
    <submittedName>
        <fullName evidence="6">Monooxygenase</fullName>
    </submittedName>
</protein>
<dbReference type="Proteomes" id="UP000298390">
    <property type="component" value="Unassembled WGS sequence"/>
</dbReference>
<proteinExistence type="predicted"/>
<keyword evidence="3" id="KW-0274">FAD</keyword>
<reference evidence="7 8" key="1">
    <citation type="submission" date="2019-01" db="EMBL/GenBank/DDBJ databases">
        <title>Genome sequencing of the rare red list fungi Fomitopsis rosea.</title>
        <authorList>
            <person name="Buettner E."/>
            <person name="Kellner H."/>
        </authorList>
    </citation>
    <scope>NUCLEOTIDE SEQUENCE [LARGE SCALE GENOMIC DNA]</scope>
    <source>
        <strain evidence="7 8">DSM 105464</strain>
    </source>
</reference>
<sequence>MPDSSIIPVLIVGAGPVGLIAALTLRKNGVPVRIIEKDSRVHVGQRGAAIMPRTQEIYKSLGILDDIHAKATPMNQVRMYRLPDGVEPLTTFVVEPGAEPSPARPYRNTSMLGQDHTEEILRTHIGRYDCQVEFGTALAGFRPEDGYVLAHVVKMVGDKEILEIIKCRWLIGTDGARGIVRKQLGLAFNGETLGATHHMVIGDIEMKGLDNKYWHYWGDMSTIMVMLRATEDDGIYFLFIGGHIDHAKVVAERAELERVIRIGTGRTDIQLGKVRYVAQYRPHVRMAVNFGKGRVLIAGDAAHIHSPFGGQGLNSGVQDAVNLAWKLSLVEKGVAAPLLLDTYAEERIPVIAEMLKATTKLFDSAMHVKAWDSANTEKAWRRGGELHMFGVNYRWSSIVVDERTPKEEIPVDPYGVSYSATDIVRAGDRAPNAPGLIILDSTGGQQRTTATSLFDIFGPSYHTVMVFCDGTDKPDQIWSCLGAYPLEILRKVLVCARSDDTRSWANIVNADVAVVDRDAHVHAGYQVQEDELVVIIVRPDGMIGGIVRSAHGVKQYFDGVFGAFSG</sequence>
<evidence type="ECO:0000313" key="8">
    <source>
        <dbReference type="Proteomes" id="UP000298390"/>
    </source>
</evidence>
<keyword evidence="9" id="KW-1185">Reference proteome</keyword>
<evidence type="ECO:0000313" key="7">
    <source>
        <dbReference type="EMBL" id="TFY61624.1"/>
    </source>
</evidence>
<evidence type="ECO:0000256" key="4">
    <source>
        <dbReference type="ARBA" id="ARBA00023002"/>
    </source>
</evidence>
<dbReference type="GO" id="GO:0016709">
    <property type="term" value="F:oxidoreductase activity, acting on paired donors, with incorporation or reduction of molecular oxygen, NAD(P)H as one donor, and incorporation of one atom of oxygen"/>
    <property type="evidence" value="ECO:0007669"/>
    <property type="project" value="UniProtKB-ARBA"/>
</dbReference>
<dbReference type="Gene3D" id="3.50.50.60">
    <property type="entry name" value="FAD/NAD(P)-binding domain"/>
    <property type="match status" value="1"/>
</dbReference>
<dbReference type="Gene3D" id="3.30.70.2450">
    <property type="match status" value="1"/>
</dbReference>
<dbReference type="EMBL" id="SEKV01000200">
    <property type="protein sequence ID" value="TFY61624.1"/>
    <property type="molecule type" value="Genomic_DNA"/>
</dbReference>
<dbReference type="STRING" id="34475.A0A4Y9YGF4"/>
<dbReference type="EMBL" id="JADCUA010000005">
    <property type="protein sequence ID" value="KAH9840296.1"/>
    <property type="molecule type" value="Genomic_DNA"/>
</dbReference>
<comment type="caution">
    <text evidence="7">The sequence shown here is derived from an EMBL/GenBank/DDBJ whole genome shotgun (WGS) entry which is preliminary data.</text>
</comment>
<keyword evidence="4" id="KW-0560">Oxidoreductase</keyword>
<dbReference type="GO" id="GO:0071949">
    <property type="term" value="F:FAD binding"/>
    <property type="evidence" value="ECO:0007669"/>
    <property type="project" value="InterPro"/>
</dbReference>
<dbReference type="AlphaFoldDB" id="A0A4Y9YGF4"/>
<name>A0A4Y9YGF4_9APHY</name>
<dbReference type="PANTHER" id="PTHR43004:SF19">
    <property type="entry name" value="BINDING MONOOXYGENASE, PUTATIVE (JCVI)-RELATED"/>
    <property type="match status" value="1"/>
</dbReference>
<dbReference type="SUPFAM" id="SSF51905">
    <property type="entry name" value="FAD/NAD(P)-binding domain"/>
    <property type="match status" value="1"/>
</dbReference>
<feature type="domain" description="FAD-binding" evidence="5">
    <location>
        <begin position="8"/>
        <end position="357"/>
    </location>
</feature>
<dbReference type="OrthoDB" id="2690153at2759"/>
<dbReference type="InterPro" id="IPR002938">
    <property type="entry name" value="FAD-bd"/>
</dbReference>
<reference evidence="6 9" key="2">
    <citation type="journal article" date="2021" name="Environ. Microbiol.">
        <title>Gene family expansions and transcriptome signatures uncover fungal adaptations to wood decay.</title>
        <authorList>
            <person name="Hage H."/>
            <person name="Miyauchi S."/>
            <person name="Viragh M."/>
            <person name="Drula E."/>
            <person name="Min B."/>
            <person name="Chaduli D."/>
            <person name="Navarro D."/>
            <person name="Favel A."/>
            <person name="Norest M."/>
            <person name="Lesage-Meessen L."/>
            <person name="Balint B."/>
            <person name="Merenyi Z."/>
            <person name="de Eugenio L."/>
            <person name="Morin E."/>
            <person name="Martinez A.T."/>
            <person name="Baldrian P."/>
            <person name="Stursova M."/>
            <person name="Martinez M.J."/>
            <person name="Novotny C."/>
            <person name="Magnuson J.K."/>
            <person name="Spatafora J.W."/>
            <person name="Maurice S."/>
            <person name="Pangilinan J."/>
            <person name="Andreopoulos W."/>
            <person name="LaButti K."/>
            <person name="Hundley H."/>
            <person name="Na H."/>
            <person name="Kuo A."/>
            <person name="Barry K."/>
            <person name="Lipzen A."/>
            <person name="Henrissat B."/>
            <person name="Riley R."/>
            <person name="Ahrendt S."/>
            <person name="Nagy L.G."/>
            <person name="Grigoriev I.V."/>
            <person name="Martin F."/>
            <person name="Rosso M.N."/>
        </authorList>
    </citation>
    <scope>NUCLEOTIDE SEQUENCE [LARGE SCALE GENOMIC DNA]</scope>
    <source>
        <strain evidence="6 9">CIRM-BRFM 1785</strain>
    </source>
</reference>
<dbReference type="PANTHER" id="PTHR43004">
    <property type="entry name" value="TRK SYSTEM POTASSIUM UPTAKE PROTEIN"/>
    <property type="match status" value="1"/>
</dbReference>
<keyword evidence="6" id="KW-0503">Monooxygenase</keyword>
<organism evidence="7 8">
    <name type="scientific">Rhodofomes roseus</name>
    <dbReference type="NCBI Taxonomy" id="34475"/>
    <lineage>
        <taxon>Eukaryota</taxon>
        <taxon>Fungi</taxon>
        <taxon>Dikarya</taxon>
        <taxon>Basidiomycota</taxon>
        <taxon>Agaricomycotina</taxon>
        <taxon>Agaricomycetes</taxon>
        <taxon>Polyporales</taxon>
        <taxon>Rhodofomes</taxon>
    </lineage>
</organism>
<accession>A0A4Y9YGF4</accession>
<evidence type="ECO:0000313" key="6">
    <source>
        <dbReference type="EMBL" id="KAH9840296.1"/>
    </source>
</evidence>
<dbReference type="InterPro" id="IPR036188">
    <property type="entry name" value="FAD/NAD-bd_sf"/>
</dbReference>
<dbReference type="GeneID" id="72007922"/>
<evidence type="ECO:0000256" key="3">
    <source>
        <dbReference type="ARBA" id="ARBA00022827"/>
    </source>
</evidence>
<keyword evidence="2" id="KW-0285">Flavoprotein</keyword>